<evidence type="ECO:0000313" key="2">
    <source>
        <dbReference type="Proteomes" id="UP000239471"/>
    </source>
</evidence>
<proteinExistence type="predicted"/>
<keyword evidence="2" id="KW-1185">Reference proteome</keyword>
<dbReference type="AlphaFoldDB" id="A0A2T0BAL2"/>
<dbReference type="Proteomes" id="UP000239471">
    <property type="component" value="Unassembled WGS sequence"/>
</dbReference>
<comment type="caution">
    <text evidence="1">The sequence shown here is derived from an EMBL/GenBank/DDBJ whole genome shotgun (WGS) entry which is preliminary data.</text>
</comment>
<gene>
    <name evidence="1" type="ORF">CLVI_29040</name>
</gene>
<dbReference type="EMBL" id="PVXQ01000040">
    <property type="protein sequence ID" value="PRR80914.1"/>
    <property type="molecule type" value="Genomic_DNA"/>
</dbReference>
<reference evidence="1 2" key="1">
    <citation type="submission" date="2018-03" db="EMBL/GenBank/DDBJ databases">
        <title>Genome sequence of Clostridium vincentii DSM 10228.</title>
        <authorList>
            <person name="Poehlein A."/>
            <person name="Daniel R."/>
        </authorList>
    </citation>
    <scope>NUCLEOTIDE SEQUENCE [LARGE SCALE GENOMIC DNA]</scope>
    <source>
        <strain evidence="1 2">DSM 10228</strain>
    </source>
</reference>
<name>A0A2T0BAL2_9CLOT</name>
<dbReference type="RefSeq" id="WP_170065686.1">
    <property type="nucleotide sequence ID" value="NZ_PVXQ01000040.1"/>
</dbReference>
<accession>A0A2T0BAL2</accession>
<protein>
    <submittedName>
        <fullName evidence="1">Uncharacterized protein</fullName>
    </submittedName>
</protein>
<sequence>MLDKITLNSLNIEGKNTIKDFSGYKASETLFNNMPSNEISNFIINSNLENGDIIK</sequence>
<evidence type="ECO:0000313" key="1">
    <source>
        <dbReference type="EMBL" id="PRR80914.1"/>
    </source>
</evidence>
<organism evidence="1 2">
    <name type="scientific">Clostridium vincentii</name>
    <dbReference type="NCBI Taxonomy" id="52704"/>
    <lineage>
        <taxon>Bacteria</taxon>
        <taxon>Bacillati</taxon>
        <taxon>Bacillota</taxon>
        <taxon>Clostridia</taxon>
        <taxon>Eubacteriales</taxon>
        <taxon>Clostridiaceae</taxon>
        <taxon>Clostridium</taxon>
    </lineage>
</organism>